<protein>
    <submittedName>
        <fullName evidence="1">Uncharacterized protein</fullName>
    </submittedName>
</protein>
<reference evidence="1" key="1">
    <citation type="journal article" date="2021" name="Proc. Natl. Acad. Sci. U.S.A.">
        <title>A Catalog of Tens of Thousands of Viruses from Human Metagenomes Reveals Hidden Associations with Chronic Diseases.</title>
        <authorList>
            <person name="Tisza M.J."/>
            <person name="Buck C.B."/>
        </authorList>
    </citation>
    <scope>NUCLEOTIDE SEQUENCE</scope>
    <source>
        <strain evidence="1">CtLnO19</strain>
    </source>
</reference>
<sequence length="152" mass="17691">MSFVLKSSFNTHFFTREEDLEIGTVLEGVNVEEYVKNLVKEKVLNDSDIKHYKEATDIVLENTIKTSLMQGKDLHLTMDLSFLIKKPDEDSDGYSIWYNLDLPYMVIGTVQGTTYSLYDKRIDYALEHVKESIRQTLLNYYLDKVGEDCEIE</sequence>
<dbReference type="EMBL" id="BK015301">
    <property type="protein sequence ID" value="DAE00300.1"/>
    <property type="molecule type" value="Genomic_DNA"/>
</dbReference>
<name>A0A8S5P242_9CAUD</name>
<proteinExistence type="predicted"/>
<organism evidence="1">
    <name type="scientific">Myoviridae sp. ctLnO19</name>
    <dbReference type="NCBI Taxonomy" id="2825085"/>
    <lineage>
        <taxon>Viruses</taxon>
        <taxon>Duplodnaviria</taxon>
        <taxon>Heunggongvirae</taxon>
        <taxon>Uroviricota</taxon>
        <taxon>Caudoviricetes</taxon>
    </lineage>
</organism>
<evidence type="ECO:0000313" key="1">
    <source>
        <dbReference type="EMBL" id="DAE00300.1"/>
    </source>
</evidence>
<accession>A0A8S5P242</accession>